<name>A0A8A1LIN1_AJEC8</name>
<dbReference type="EMBL" id="CP069104">
    <property type="protein sequence ID" value="QSS53879.1"/>
    <property type="molecule type" value="Genomic_DNA"/>
</dbReference>
<proteinExistence type="predicted"/>
<evidence type="ECO:0000313" key="1">
    <source>
        <dbReference type="EMBL" id="QSS53879.1"/>
    </source>
</evidence>
<dbReference type="Proteomes" id="UP000663419">
    <property type="component" value="Chromosome 3"/>
</dbReference>
<sequence>MENEILRNTLPDILGPEPLPLATCSRRPSQLSRTITRLKSPVSHLLSVKQLQVGNHDETILIIHHILPSIHKRRGLLENMPSTICSTRSLAKRMRK</sequence>
<dbReference type="AlphaFoldDB" id="A0A8A1LIN1"/>
<evidence type="ECO:0000313" key="2">
    <source>
        <dbReference type="Proteomes" id="UP000663419"/>
    </source>
</evidence>
<protein>
    <submittedName>
        <fullName evidence="1">Uncharacterized protein</fullName>
    </submittedName>
</protein>
<reference evidence="1" key="1">
    <citation type="submission" date="2021-01" db="EMBL/GenBank/DDBJ databases">
        <title>Chromosome-level genome assembly of a human fungal pathogen reveals clustering of transcriptionally co-regulated genes.</title>
        <authorList>
            <person name="Voorhies M."/>
            <person name="Cohen S."/>
            <person name="Shea T.P."/>
            <person name="Petrus S."/>
            <person name="Munoz J.F."/>
            <person name="Poplawski S."/>
            <person name="Goldman W.E."/>
            <person name="Michael T."/>
            <person name="Cuomo C.A."/>
            <person name="Sil A."/>
            <person name="Beyhan S."/>
        </authorList>
    </citation>
    <scope>NUCLEOTIDE SEQUENCE</scope>
    <source>
        <strain evidence="1">H88</strain>
    </source>
</reference>
<gene>
    <name evidence="1" type="ORF">I7I53_01277</name>
</gene>
<organism evidence="1 2">
    <name type="scientific">Ajellomyces capsulatus (strain H88)</name>
    <name type="common">Darling's disease fungus</name>
    <name type="synonym">Histoplasma capsulatum</name>
    <dbReference type="NCBI Taxonomy" id="544711"/>
    <lineage>
        <taxon>Eukaryota</taxon>
        <taxon>Fungi</taxon>
        <taxon>Dikarya</taxon>
        <taxon>Ascomycota</taxon>
        <taxon>Pezizomycotina</taxon>
        <taxon>Eurotiomycetes</taxon>
        <taxon>Eurotiomycetidae</taxon>
        <taxon>Onygenales</taxon>
        <taxon>Ajellomycetaceae</taxon>
        <taxon>Histoplasma</taxon>
    </lineage>
</organism>
<accession>A0A8A1LIN1</accession>
<dbReference type="VEuPathDB" id="FungiDB:I7I53_01277"/>